<feature type="compositionally biased region" description="Basic and acidic residues" evidence="5">
    <location>
        <begin position="204"/>
        <end position="218"/>
    </location>
</feature>
<dbReference type="AlphaFoldDB" id="B8D0R9"/>
<gene>
    <name evidence="7" type="ordered locus">Hore_22600</name>
</gene>
<dbReference type="Pfam" id="PF01584">
    <property type="entry name" value="CheW"/>
    <property type="match status" value="1"/>
</dbReference>
<dbReference type="SUPFAM" id="SSF50341">
    <property type="entry name" value="CheW-like"/>
    <property type="match status" value="1"/>
</dbReference>
<dbReference type="KEGG" id="hor:Hore_22600"/>
<dbReference type="PANTHER" id="PTHR22617:SF45">
    <property type="entry name" value="CHEMOTAXIS PROTEIN CHEW"/>
    <property type="match status" value="1"/>
</dbReference>
<keyword evidence="8" id="KW-1185">Reference proteome</keyword>
<evidence type="ECO:0000256" key="2">
    <source>
        <dbReference type="ARBA" id="ARBA00021483"/>
    </source>
</evidence>
<dbReference type="EMBL" id="CP001098">
    <property type="protein sequence ID" value="ACL71005.1"/>
    <property type="molecule type" value="Genomic_DNA"/>
</dbReference>
<feature type="region of interest" description="Disordered" evidence="5">
    <location>
        <begin position="177"/>
        <end position="218"/>
    </location>
</feature>
<feature type="domain" description="CheW-like" evidence="6">
    <location>
        <begin position="26"/>
        <end position="166"/>
    </location>
</feature>
<dbReference type="FunFam" id="2.40.50.180:FF:000002">
    <property type="entry name" value="Chemotaxis protein CheW"/>
    <property type="match status" value="1"/>
</dbReference>
<dbReference type="STRING" id="373903.Hore_22600"/>
<feature type="compositionally biased region" description="Basic and acidic residues" evidence="5">
    <location>
        <begin position="177"/>
        <end position="187"/>
    </location>
</feature>
<organism evidence="7 8">
    <name type="scientific">Halothermothrix orenii (strain H 168 / OCM 544 / DSM 9562)</name>
    <dbReference type="NCBI Taxonomy" id="373903"/>
    <lineage>
        <taxon>Bacteria</taxon>
        <taxon>Bacillati</taxon>
        <taxon>Bacillota</taxon>
        <taxon>Clostridia</taxon>
        <taxon>Halanaerobiales</taxon>
        <taxon>Halothermotrichaceae</taxon>
        <taxon>Halothermothrix</taxon>
    </lineage>
</organism>
<dbReference type="InterPro" id="IPR039315">
    <property type="entry name" value="CheW"/>
</dbReference>
<dbReference type="InterPro" id="IPR002545">
    <property type="entry name" value="CheW-lke_dom"/>
</dbReference>
<evidence type="ECO:0000313" key="8">
    <source>
        <dbReference type="Proteomes" id="UP000000719"/>
    </source>
</evidence>
<keyword evidence="4" id="KW-0145">Chemotaxis</keyword>
<dbReference type="Gene3D" id="2.40.50.180">
    <property type="entry name" value="CheA-289, Domain 4"/>
    <property type="match status" value="1"/>
</dbReference>
<dbReference type="GO" id="GO:0005829">
    <property type="term" value="C:cytosol"/>
    <property type="evidence" value="ECO:0007669"/>
    <property type="project" value="TreeGrafter"/>
</dbReference>
<evidence type="ECO:0000256" key="5">
    <source>
        <dbReference type="SAM" id="MobiDB-lite"/>
    </source>
</evidence>
<proteinExistence type="predicted"/>
<dbReference type="OrthoDB" id="9794382at2"/>
<evidence type="ECO:0000313" key="7">
    <source>
        <dbReference type="EMBL" id="ACL71005.1"/>
    </source>
</evidence>
<name>B8D0R9_HALOH</name>
<reference evidence="7 8" key="1">
    <citation type="journal article" date="2009" name="PLoS ONE">
        <title>Genome analysis of the anaerobic thermohalophilic bacterium Halothermothrix orenii.</title>
        <authorList>
            <person name="Mavromatis K."/>
            <person name="Ivanova N."/>
            <person name="Anderson I."/>
            <person name="Lykidis A."/>
            <person name="Hooper S.D."/>
            <person name="Sun H."/>
            <person name="Kunin V."/>
            <person name="Lapidus A."/>
            <person name="Hugenholtz P."/>
            <person name="Patel B."/>
            <person name="Kyrpides N.C."/>
        </authorList>
    </citation>
    <scope>NUCLEOTIDE SEQUENCE [LARGE SCALE GENOMIC DNA]</scope>
    <source>
        <strain evidence="8">H 168 / OCM 544 / DSM 9562</strain>
    </source>
</reference>
<dbReference type="Gene3D" id="2.30.30.40">
    <property type="entry name" value="SH3 Domains"/>
    <property type="match status" value="1"/>
</dbReference>
<dbReference type="GO" id="GO:0007165">
    <property type="term" value="P:signal transduction"/>
    <property type="evidence" value="ECO:0007669"/>
    <property type="project" value="InterPro"/>
</dbReference>
<protein>
    <recommendedName>
        <fullName evidence="2">Chemotaxis protein CheW</fullName>
    </recommendedName>
</protein>
<dbReference type="PANTHER" id="PTHR22617">
    <property type="entry name" value="CHEMOTAXIS SENSOR HISTIDINE KINASE-RELATED"/>
    <property type="match status" value="1"/>
</dbReference>
<evidence type="ECO:0000256" key="1">
    <source>
        <dbReference type="ARBA" id="ARBA00004496"/>
    </source>
</evidence>
<accession>B8D0R9</accession>
<dbReference type="Proteomes" id="UP000000719">
    <property type="component" value="Chromosome"/>
</dbReference>
<dbReference type="RefSeq" id="WP_015923974.1">
    <property type="nucleotide sequence ID" value="NC_011899.1"/>
</dbReference>
<evidence type="ECO:0000256" key="3">
    <source>
        <dbReference type="ARBA" id="ARBA00022490"/>
    </source>
</evidence>
<dbReference type="SMART" id="SM00260">
    <property type="entry name" value="CheW"/>
    <property type="match status" value="1"/>
</dbReference>
<comment type="subcellular location">
    <subcellularLocation>
        <location evidence="1">Cytoplasm</location>
    </subcellularLocation>
</comment>
<dbReference type="eggNOG" id="COG0835">
    <property type="taxonomic scope" value="Bacteria"/>
</dbReference>
<dbReference type="InterPro" id="IPR036061">
    <property type="entry name" value="CheW-like_dom_sf"/>
</dbReference>
<keyword evidence="3" id="KW-0963">Cytoplasm</keyword>
<dbReference type="HOGENOM" id="CLU_048995_1_2_9"/>
<sequence length="218" mass="25084">MSGEARGKQDNTLDILNQQLTSISAENQFLTFKIEEEEYGVDVLRVQEIIRYHEPTKIPNTPDIIKGVINFRGEVIPVIDLRKKFGFPYREYDNFTVIIVLEVREKILGIIVDQVSDILSFSSEDIQRTLEFSSDINVEFIDGMAKLDERLIMLLKLDMLLNFNELGAINRLGEKIDSEDEGNRDVETDNNNEDDENSDSKIYLPEKDDERVDNCSNS</sequence>
<evidence type="ECO:0000259" key="6">
    <source>
        <dbReference type="PROSITE" id="PS50851"/>
    </source>
</evidence>
<dbReference type="GO" id="GO:0006935">
    <property type="term" value="P:chemotaxis"/>
    <property type="evidence" value="ECO:0007669"/>
    <property type="project" value="UniProtKB-KW"/>
</dbReference>
<dbReference type="PROSITE" id="PS50851">
    <property type="entry name" value="CHEW"/>
    <property type="match status" value="1"/>
</dbReference>
<dbReference type="CDD" id="cd00732">
    <property type="entry name" value="CheW"/>
    <property type="match status" value="1"/>
</dbReference>
<evidence type="ECO:0000256" key="4">
    <source>
        <dbReference type="ARBA" id="ARBA00022500"/>
    </source>
</evidence>
<feature type="compositionally biased region" description="Acidic residues" evidence="5">
    <location>
        <begin position="188"/>
        <end position="197"/>
    </location>
</feature>